<sequence length="319" mass="36563">MYLQGHTRVVSGLFCKGARSCMVRRSGTTLGRVGCVARKDLGWDRWFCTKLDDKNMYKDRQSWVGRRIQPSDACFTVLPWGLVDQKIVKEFIVPEAIKRHFAGRNHVARILATYDLTTEDVEEGAKQSYLFLADRFSKGDAVFESDYADRINRHLGACFDLQLRQLDKEQCKVTIEEIHEATVSSAFFLYMTDPTNPEELQRSNLLFDTFGINVITGMIHFTYFMFRRLFTQIKTAEDQGIRLAIEVIIRTTERANFGPHAGETMKDCEHVLWLYGKGTNEGLDVLSSRDIEFELANINEALSMIQDTHSPELFACETP</sequence>
<proteinExistence type="predicted"/>
<evidence type="ECO:0000313" key="1">
    <source>
        <dbReference type="EMBL" id="CAD9706512.1"/>
    </source>
</evidence>
<accession>A0A7S2SQ22</accession>
<gene>
    <name evidence="1" type="ORF">QSP1433_LOCUS16786</name>
</gene>
<dbReference type="AlphaFoldDB" id="A0A7S2SQ22"/>
<name>A0A7S2SQ22_9STRA</name>
<dbReference type="EMBL" id="HBHK01026678">
    <property type="protein sequence ID" value="CAD9706512.1"/>
    <property type="molecule type" value="Transcribed_RNA"/>
</dbReference>
<protein>
    <submittedName>
        <fullName evidence="1">Uncharacterized protein</fullName>
    </submittedName>
</protein>
<reference evidence="1" key="1">
    <citation type="submission" date="2021-01" db="EMBL/GenBank/DDBJ databases">
        <authorList>
            <person name="Corre E."/>
            <person name="Pelletier E."/>
            <person name="Niang G."/>
            <person name="Scheremetjew M."/>
            <person name="Finn R."/>
            <person name="Kale V."/>
            <person name="Holt S."/>
            <person name="Cochrane G."/>
            <person name="Meng A."/>
            <person name="Brown T."/>
            <person name="Cohen L."/>
        </authorList>
    </citation>
    <scope>NUCLEOTIDE SEQUENCE</scope>
    <source>
        <strain evidence="1">NY070348D</strain>
    </source>
</reference>
<organism evidence="1">
    <name type="scientific">Mucochytrium quahogii</name>
    <dbReference type="NCBI Taxonomy" id="96639"/>
    <lineage>
        <taxon>Eukaryota</taxon>
        <taxon>Sar</taxon>
        <taxon>Stramenopiles</taxon>
        <taxon>Bigyra</taxon>
        <taxon>Labyrinthulomycetes</taxon>
        <taxon>Thraustochytrida</taxon>
        <taxon>Thraustochytriidae</taxon>
        <taxon>Mucochytrium</taxon>
    </lineage>
</organism>